<evidence type="ECO:0000256" key="4">
    <source>
        <dbReference type="ARBA" id="ARBA00022741"/>
    </source>
</evidence>
<gene>
    <name evidence="10" type="ORF">A2210_02360</name>
</gene>
<dbReference type="PANTHER" id="PTHR10977">
    <property type="entry name" value="DIPHOSPHOMEVALONATE DECARBOXYLASE"/>
    <property type="match status" value="1"/>
</dbReference>
<feature type="domain" description="Mvd1 C-terminal" evidence="8">
    <location>
        <begin position="176"/>
        <end position="301"/>
    </location>
</feature>
<reference evidence="10 11" key="1">
    <citation type="journal article" date="2016" name="Nat. Commun.">
        <title>Thousands of microbial genomes shed light on interconnected biogeochemical processes in an aquifer system.</title>
        <authorList>
            <person name="Anantharaman K."/>
            <person name="Brown C.T."/>
            <person name="Hug L.A."/>
            <person name="Sharon I."/>
            <person name="Castelle C.J."/>
            <person name="Probst A.J."/>
            <person name="Thomas B.C."/>
            <person name="Singh A."/>
            <person name="Wilkins M.J."/>
            <person name="Karaoz U."/>
            <person name="Brodie E.L."/>
            <person name="Williams K.H."/>
            <person name="Hubbard S.S."/>
            <person name="Banfield J.F."/>
        </authorList>
    </citation>
    <scope>NUCLEOTIDE SEQUENCE [LARGE SCALE GENOMIC DNA]</scope>
</reference>
<dbReference type="SUPFAM" id="SSF54211">
    <property type="entry name" value="Ribosomal protein S5 domain 2-like"/>
    <property type="match status" value="1"/>
</dbReference>
<dbReference type="NCBIfam" id="TIGR01240">
    <property type="entry name" value="mevDPdecarb"/>
    <property type="match status" value="1"/>
</dbReference>
<evidence type="ECO:0000256" key="2">
    <source>
        <dbReference type="ARBA" id="ARBA00012296"/>
    </source>
</evidence>
<dbReference type="SUPFAM" id="SSF55060">
    <property type="entry name" value="GHMP Kinase, C-terminal domain"/>
    <property type="match status" value="1"/>
</dbReference>
<dbReference type="InterPro" id="IPR020568">
    <property type="entry name" value="Ribosomal_Su5_D2-typ_SF"/>
</dbReference>
<keyword evidence="5" id="KW-0067">ATP-binding</keyword>
<dbReference type="InterPro" id="IPR014721">
    <property type="entry name" value="Ribsml_uS5_D2-typ_fold_subgr"/>
</dbReference>
<dbReference type="AlphaFoldDB" id="A0A1F8CIS2"/>
<evidence type="ECO:0000256" key="5">
    <source>
        <dbReference type="ARBA" id="ARBA00022840"/>
    </source>
</evidence>
<evidence type="ECO:0000313" key="11">
    <source>
        <dbReference type="Proteomes" id="UP000177855"/>
    </source>
</evidence>
<keyword evidence="3" id="KW-0444">Lipid biosynthesis</keyword>
<protein>
    <recommendedName>
        <fullName evidence="2">diphosphomevalonate decarboxylase</fullName>
        <ecNumber evidence="2">4.1.1.33</ecNumber>
    </recommendedName>
</protein>
<dbReference type="GO" id="GO:0004163">
    <property type="term" value="F:diphosphomevalonate decarboxylase activity"/>
    <property type="evidence" value="ECO:0007669"/>
    <property type="project" value="UniProtKB-EC"/>
</dbReference>
<dbReference type="GO" id="GO:0019287">
    <property type="term" value="P:isopentenyl diphosphate biosynthetic process, mevalonate pathway"/>
    <property type="evidence" value="ECO:0007669"/>
    <property type="project" value="InterPro"/>
</dbReference>
<dbReference type="FunFam" id="3.30.230.10:FF:000072">
    <property type="entry name" value="Diphosphomevalonate decarboxylase"/>
    <property type="match status" value="1"/>
</dbReference>
<organism evidence="10 11">
    <name type="scientific">Candidatus Woesebacteria bacterium RIFOXYA1_FULL_40_18</name>
    <dbReference type="NCBI Taxonomy" id="1802532"/>
    <lineage>
        <taxon>Bacteria</taxon>
        <taxon>Candidatus Woeseibacteriota</taxon>
    </lineage>
</organism>
<evidence type="ECO:0000256" key="1">
    <source>
        <dbReference type="ARBA" id="ARBA00008831"/>
    </source>
</evidence>
<keyword evidence="4" id="KW-0547">Nucleotide-binding</keyword>
<dbReference type="EC" id="4.1.1.33" evidence="2"/>
<proteinExistence type="inferred from homology"/>
<dbReference type="GO" id="GO:0005524">
    <property type="term" value="F:ATP binding"/>
    <property type="evidence" value="ECO:0007669"/>
    <property type="project" value="UniProtKB-KW"/>
</dbReference>
<sequence>MITTAKAPANIAFIKYWGKSNEKLRLPMNSSISMNLSEVYTTTSVEFSEKFKEDFIYIDGKRVKAKEKERVVGQLDLIRNLARIRLRAKVKSRNNFPKGTGLASSASGFAALTLAASKAAGLNLSEKELSIIARLGSGSACRSLPEGFVEWKAGDSSKTSYAYSLYPPNYWDICDVVAMVGESSKKVSSTEGHAIVESSLFYKVRIAGMKNKVRGIKDALKKKDFTKFGEILEEEAINMHVVMMTSEPPLYYWLPETLDVMLSVIEWRDKGLESYFTIDAGPNVHVICQARNAARIKRRLIKLNGIKRVIINKPSIGARLI</sequence>
<name>A0A1F8CIS2_9BACT</name>
<dbReference type="STRING" id="1802532.A2210_02360"/>
<accession>A0A1F8CIS2</accession>
<dbReference type="InterPro" id="IPR029765">
    <property type="entry name" value="Mev_diP_decarb"/>
</dbReference>
<dbReference type="PIRSF" id="PIRSF015950">
    <property type="entry name" value="Mev_P_decrbx"/>
    <property type="match status" value="1"/>
</dbReference>
<dbReference type="InterPro" id="IPR041431">
    <property type="entry name" value="Mvd1_C"/>
</dbReference>
<comment type="similarity">
    <text evidence="1">Belongs to the diphosphomevalonate decarboxylase family.</text>
</comment>
<dbReference type="InterPro" id="IPR053859">
    <property type="entry name" value="MVD-like_N"/>
</dbReference>
<keyword evidence="6" id="KW-0443">Lipid metabolism</keyword>
<dbReference type="GO" id="GO:0005829">
    <property type="term" value="C:cytosol"/>
    <property type="evidence" value="ECO:0007669"/>
    <property type="project" value="InterPro"/>
</dbReference>
<dbReference type="Pfam" id="PF22700">
    <property type="entry name" value="MVD-like_N"/>
    <property type="match status" value="1"/>
</dbReference>
<dbReference type="InterPro" id="IPR036554">
    <property type="entry name" value="GHMP_kinase_C_sf"/>
</dbReference>
<evidence type="ECO:0000256" key="6">
    <source>
        <dbReference type="ARBA" id="ARBA00023098"/>
    </source>
</evidence>
<evidence type="ECO:0000256" key="3">
    <source>
        <dbReference type="ARBA" id="ARBA00022516"/>
    </source>
</evidence>
<dbReference type="PANTHER" id="PTHR10977:SF3">
    <property type="entry name" value="DIPHOSPHOMEVALONATE DECARBOXYLASE"/>
    <property type="match status" value="1"/>
</dbReference>
<dbReference type="Gene3D" id="3.30.230.10">
    <property type="match status" value="1"/>
</dbReference>
<feature type="domain" description="Diphosphomevalonate decarboxylase-like N-terminal" evidence="9">
    <location>
        <begin position="7"/>
        <end position="162"/>
    </location>
</feature>
<evidence type="ECO:0000313" key="10">
    <source>
        <dbReference type="EMBL" id="OGM75749.1"/>
    </source>
</evidence>
<dbReference type="Gene3D" id="3.30.70.890">
    <property type="entry name" value="GHMP kinase, C-terminal domain"/>
    <property type="match status" value="1"/>
</dbReference>
<evidence type="ECO:0000259" key="8">
    <source>
        <dbReference type="Pfam" id="PF18376"/>
    </source>
</evidence>
<comment type="caution">
    <text evidence="10">The sequence shown here is derived from an EMBL/GenBank/DDBJ whole genome shotgun (WGS) entry which is preliminary data.</text>
</comment>
<evidence type="ECO:0000259" key="9">
    <source>
        <dbReference type="Pfam" id="PF22700"/>
    </source>
</evidence>
<keyword evidence="7" id="KW-0456">Lyase</keyword>
<evidence type="ECO:0000256" key="7">
    <source>
        <dbReference type="ARBA" id="ARBA00023239"/>
    </source>
</evidence>
<dbReference type="Proteomes" id="UP000177855">
    <property type="component" value="Unassembled WGS sequence"/>
</dbReference>
<dbReference type="EMBL" id="MGHS01000048">
    <property type="protein sequence ID" value="OGM75749.1"/>
    <property type="molecule type" value="Genomic_DNA"/>
</dbReference>
<dbReference type="InterPro" id="IPR005935">
    <property type="entry name" value="Mev_decarb"/>
</dbReference>
<dbReference type="Pfam" id="PF18376">
    <property type="entry name" value="MDD_C"/>
    <property type="match status" value="1"/>
</dbReference>